<dbReference type="EMBL" id="CM011675">
    <property type="protein sequence ID" value="TMS22247.1"/>
    <property type="molecule type" value="Genomic_DNA"/>
</dbReference>
<reference evidence="1" key="1">
    <citation type="submission" date="2018-11" db="EMBL/GenBank/DDBJ databases">
        <title>The sequence and de novo assembly of Larimichthys crocea genome using PacBio and Hi-C technologies.</title>
        <authorList>
            <person name="Xu P."/>
            <person name="Chen B."/>
            <person name="Zhou Z."/>
            <person name="Ke Q."/>
            <person name="Wu Y."/>
            <person name="Bai H."/>
            <person name="Pu F."/>
        </authorList>
    </citation>
    <scope>NUCLEOTIDE SEQUENCE</scope>
    <source>
        <tissue evidence="1">Muscle</tissue>
    </source>
</reference>
<comment type="caution">
    <text evidence="1">The sequence shown here is derived from an EMBL/GenBank/DDBJ whole genome shotgun (WGS) entry which is preliminary data.</text>
</comment>
<dbReference type="Proteomes" id="UP000793456">
    <property type="component" value="Chromosome II"/>
</dbReference>
<keyword evidence="2" id="KW-1185">Reference proteome</keyword>
<accession>A0ACD3RSB5</accession>
<gene>
    <name evidence="1" type="ORF">E3U43_012512</name>
</gene>
<name>A0ACD3RSB5_LARCR</name>
<proteinExistence type="predicted"/>
<protein>
    <submittedName>
        <fullName evidence="1">Uncharacterized protein</fullName>
    </submittedName>
</protein>
<evidence type="ECO:0000313" key="1">
    <source>
        <dbReference type="EMBL" id="TMS22247.1"/>
    </source>
</evidence>
<evidence type="ECO:0000313" key="2">
    <source>
        <dbReference type="Proteomes" id="UP000793456"/>
    </source>
</evidence>
<sequence>MKHNYTLSGELPEMVQAKINAVNLSESCYKESWKKLRDGGYKLRLDAIPFQSAKASGEILSDQKYKEEFEKSKGKMIGLKGLQDDLNIAHSVHANKLQSDIKYKQDSAKQLSKYNLSMDMMEVAHAKKAQSLVSDQDYKLTLHQYTSLPDDMKKKYRQQPYNFKHTSVADSPDIIHAKLSGQITNERLYKEKGVNDQHSYTITSERPEITQAKINAANFSEIKYKESWHTLRAQGYKLTMQDIPFQSAKSSTGIASDASGQYHLTPDMIHLVTAKNAQALASEQDYRKKLHEYTVLPDDMKVKWAKTAYNLQSEKLYKSDLNFMKGVAWDGVGAPQLESAKKAGELISDKKYRQLPDSLRFTSVTDSPDIVHAKTSYQQCSEVGRSFKVLRDTANIVDVCCDMTMTSCFRLYAAEIVQIWEE</sequence>
<organism evidence="1 2">
    <name type="scientific">Larimichthys crocea</name>
    <name type="common">Large yellow croaker</name>
    <name type="synonym">Pseudosciaena crocea</name>
    <dbReference type="NCBI Taxonomy" id="215358"/>
    <lineage>
        <taxon>Eukaryota</taxon>
        <taxon>Metazoa</taxon>
        <taxon>Chordata</taxon>
        <taxon>Craniata</taxon>
        <taxon>Vertebrata</taxon>
        <taxon>Euteleostomi</taxon>
        <taxon>Actinopterygii</taxon>
        <taxon>Neopterygii</taxon>
        <taxon>Teleostei</taxon>
        <taxon>Neoteleostei</taxon>
        <taxon>Acanthomorphata</taxon>
        <taxon>Eupercaria</taxon>
        <taxon>Sciaenidae</taxon>
        <taxon>Larimichthys</taxon>
    </lineage>
</organism>